<evidence type="ECO:0000256" key="3">
    <source>
        <dbReference type="ARBA" id="ARBA00005740"/>
    </source>
</evidence>
<dbReference type="InterPro" id="IPR022999">
    <property type="entry name" value="Transaldolase_3B"/>
</dbReference>
<evidence type="ECO:0000256" key="6">
    <source>
        <dbReference type="ARBA" id="ARBA00023126"/>
    </source>
</evidence>
<sequence>MKIFLDTADLGEIRRAADAGLIDGVTTNPSLMAKVSGDRDPADLFLDICAAVDGPVSAEVVAVEKDAMVSEGRRLAKLADNIVVKLPLTEEGLRACRALTSEGIRTNVTLCFSPTQAAFAAKAGATYISPFVGRLDDIAGEGMQLIAQIRQIYDNYGFDTQILTASIRHPQHVVEAMLIGSDCGTLPPKVLYQLLKHPLTDKGLDAFLADWKTLGKDL</sequence>
<evidence type="ECO:0000256" key="8">
    <source>
        <dbReference type="ARBA" id="ARBA00048810"/>
    </source>
</evidence>
<evidence type="ECO:0000256" key="9">
    <source>
        <dbReference type="HAMAP-Rule" id="MF_00494"/>
    </source>
</evidence>
<dbReference type="InterPro" id="IPR004731">
    <property type="entry name" value="Transaldolase_3B/F6P_aldolase"/>
</dbReference>
<gene>
    <name evidence="10" type="primary">fsa</name>
    <name evidence="9" type="synonym">tal</name>
    <name evidence="10" type="ORF">WI372_08275</name>
</gene>
<dbReference type="PANTHER" id="PTHR10683">
    <property type="entry name" value="TRANSALDOLASE"/>
    <property type="match status" value="1"/>
</dbReference>
<keyword evidence="4 9" id="KW-0963">Cytoplasm</keyword>
<dbReference type="InterPro" id="IPR033919">
    <property type="entry name" value="TSA/FSA_arc/bac"/>
</dbReference>
<organism evidence="10 11">
    <name type="scientific">Gaopeijia maritima</name>
    <dbReference type="NCBI Taxonomy" id="3119007"/>
    <lineage>
        <taxon>Bacteria</taxon>
        <taxon>Pseudomonadati</taxon>
        <taxon>Gemmatimonadota</taxon>
        <taxon>Longimicrobiia</taxon>
        <taxon>Gaopeijiales</taxon>
        <taxon>Gaopeijiaceae</taxon>
        <taxon>Gaopeijia</taxon>
    </lineage>
</organism>
<reference evidence="10 11" key="1">
    <citation type="submission" date="2024-02" db="EMBL/GenBank/DDBJ databases">
        <title>A novel Gemmatimonadota bacterium.</title>
        <authorList>
            <person name="Du Z.-J."/>
            <person name="Ye Y.-Q."/>
        </authorList>
    </citation>
    <scope>NUCLEOTIDE SEQUENCE [LARGE SCALE GENOMIC DNA]</scope>
    <source>
        <strain evidence="10 11">DH-20</strain>
    </source>
</reference>
<dbReference type="SUPFAM" id="SSF51569">
    <property type="entry name" value="Aldolase"/>
    <property type="match status" value="1"/>
</dbReference>
<keyword evidence="5 9" id="KW-0808">Transferase</keyword>
<feature type="active site" description="Schiff-base intermediate with substrate" evidence="9">
    <location>
        <position position="85"/>
    </location>
</feature>
<dbReference type="Proteomes" id="UP001484239">
    <property type="component" value="Unassembled WGS sequence"/>
</dbReference>
<evidence type="ECO:0000256" key="5">
    <source>
        <dbReference type="ARBA" id="ARBA00022679"/>
    </source>
</evidence>
<dbReference type="CDD" id="cd00956">
    <property type="entry name" value="Transaldolase_FSA"/>
    <property type="match status" value="1"/>
</dbReference>
<evidence type="ECO:0000256" key="1">
    <source>
        <dbReference type="ARBA" id="ARBA00004496"/>
    </source>
</evidence>
<dbReference type="PROSITE" id="PS01054">
    <property type="entry name" value="TRANSALDOLASE_1"/>
    <property type="match status" value="1"/>
</dbReference>
<dbReference type="PANTHER" id="PTHR10683:SF40">
    <property type="entry name" value="FRUCTOSE-6-PHOSPHATE ALDOLASE 1-RELATED"/>
    <property type="match status" value="1"/>
</dbReference>
<evidence type="ECO:0000313" key="10">
    <source>
        <dbReference type="EMBL" id="MEK9500969.1"/>
    </source>
</evidence>
<accession>A0ABU9E8B9</accession>
<protein>
    <recommendedName>
        <fullName evidence="9">Probable transaldolase</fullName>
        <ecNumber evidence="9">2.2.1.2</ecNumber>
    </recommendedName>
</protein>
<evidence type="ECO:0000256" key="2">
    <source>
        <dbReference type="ARBA" id="ARBA00004857"/>
    </source>
</evidence>
<dbReference type="HAMAP" id="MF_00494">
    <property type="entry name" value="Transaldolase_3b"/>
    <property type="match status" value="1"/>
</dbReference>
<dbReference type="InterPro" id="IPR018225">
    <property type="entry name" value="Transaldolase_AS"/>
</dbReference>
<comment type="similarity">
    <text evidence="3 9">Belongs to the transaldolase family. Type 3B subfamily.</text>
</comment>
<dbReference type="RefSeq" id="WP_405276902.1">
    <property type="nucleotide sequence ID" value="NZ_CP144380.1"/>
</dbReference>
<evidence type="ECO:0000256" key="4">
    <source>
        <dbReference type="ARBA" id="ARBA00022490"/>
    </source>
</evidence>
<dbReference type="Gene3D" id="3.20.20.70">
    <property type="entry name" value="Aldolase class I"/>
    <property type="match status" value="1"/>
</dbReference>
<dbReference type="EC" id="2.2.1.2" evidence="9"/>
<dbReference type="EMBL" id="JBBHLI010000004">
    <property type="protein sequence ID" value="MEK9500969.1"/>
    <property type="molecule type" value="Genomic_DNA"/>
</dbReference>
<dbReference type="NCBIfam" id="TIGR00875">
    <property type="entry name" value="fsa_talC_mipB"/>
    <property type="match status" value="1"/>
</dbReference>
<dbReference type="PROSITE" id="PS00958">
    <property type="entry name" value="TRANSALDOLASE_2"/>
    <property type="match status" value="1"/>
</dbReference>
<keyword evidence="6 9" id="KW-0570">Pentose shunt</keyword>
<comment type="catalytic activity">
    <reaction evidence="8 9">
        <text>D-sedoheptulose 7-phosphate + D-glyceraldehyde 3-phosphate = D-erythrose 4-phosphate + beta-D-fructose 6-phosphate</text>
        <dbReference type="Rhea" id="RHEA:17053"/>
        <dbReference type="ChEBI" id="CHEBI:16897"/>
        <dbReference type="ChEBI" id="CHEBI:57483"/>
        <dbReference type="ChEBI" id="CHEBI:57634"/>
        <dbReference type="ChEBI" id="CHEBI:59776"/>
        <dbReference type="EC" id="2.2.1.2"/>
    </reaction>
</comment>
<comment type="subcellular location">
    <subcellularLocation>
        <location evidence="1 9">Cytoplasm</location>
    </subcellularLocation>
</comment>
<comment type="caution">
    <text evidence="10">The sequence shown here is derived from an EMBL/GenBank/DDBJ whole genome shotgun (WGS) entry which is preliminary data.</text>
</comment>
<keyword evidence="11" id="KW-1185">Reference proteome</keyword>
<dbReference type="InterPro" id="IPR013785">
    <property type="entry name" value="Aldolase_TIM"/>
</dbReference>
<name>A0ABU9E8B9_9BACT</name>
<proteinExistence type="inferred from homology"/>
<comment type="pathway">
    <text evidence="2 9">Carbohydrate degradation; pentose phosphate pathway; D-glyceraldehyde 3-phosphate and beta-D-fructose 6-phosphate from D-ribose 5-phosphate and D-xylulose 5-phosphate (non-oxidative stage): step 2/3.</text>
</comment>
<dbReference type="InterPro" id="IPR001585">
    <property type="entry name" value="TAL/FSA"/>
</dbReference>
<keyword evidence="7 9" id="KW-0704">Schiff base</keyword>
<dbReference type="Pfam" id="PF00923">
    <property type="entry name" value="TAL_FSA"/>
    <property type="match status" value="1"/>
</dbReference>
<evidence type="ECO:0000256" key="7">
    <source>
        <dbReference type="ARBA" id="ARBA00023270"/>
    </source>
</evidence>
<evidence type="ECO:0000313" key="11">
    <source>
        <dbReference type="Proteomes" id="UP001484239"/>
    </source>
</evidence>
<comment type="function">
    <text evidence="9">Transaldolase is important for the balance of metabolites in the pentose-phosphate pathway.</text>
</comment>